<protein>
    <recommendedName>
        <fullName evidence="4">PiggyBac transposable element-derived protein domain-containing protein</fullName>
    </recommendedName>
</protein>
<dbReference type="PANTHER" id="PTHR46599">
    <property type="entry name" value="PIGGYBAC TRANSPOSABLE ELEMENT-DERIVED PROTEIN 4"/>
    <property type="match status" value="1"/>
</dbReference>
<keyword evidence="3" id="KW-1185">Reference proteome</keyword>
<evidence type="ECO:0000313" key="2">
    <source>
        <dbReference type="EMBL" id="OQV20793.1"/>
    </source>
</evidence>
<dbReference type="AlphaFoldDB" id="A0A1W0X023"/>
<evidence type="ECO:0000256" key="1">
    <source>
        <dbReference type="SAM" id="MobiDB-lite"/>
    </source>
</evidence>
<organism evidence="2 3">
    <name type="scientific">Hypsibius exemplaris</name>
    <name type="common">Freshwater tardigrade</name>
    <dbReference type="NCBI Taxonomy" id="2072580"/>
    <lineage>
        <taxon>Eukaryota</taxon>
        <taxon>Metazoa</taxon>
        <taxon>Ecdysozoa</taxon>
        <taxon>Tardigrada</taxon>
        <taxon>Eutardigrada</taxon>
        <taxon>Parachela</taxon>
        <taxon>Hypsibioidea</taxon>
        <taxon>Hypsibiidae</taxon>
        <taxon>Hypsibius</taxon>
    </lineage>
</organism>
<evidence type="ECO:0008006" key="4">
    <source>
        <dbReference type="Google" id="ProtNLM"/>
    </source>
</evidence>
<accession>A0A1W0X023</accession>
<dbReference type="EMBL" id="MTYJ01000027">
    <property type="protein sequence ID" value="OQV20793.1"/>
    <property type="molecule type" value="Genomic_DNA"/>
</dbReference>
<dbReference type="Proteomes" id="UP000192578">
    <property type="component" value="Unassembled WGS sequence"/>
</dbReference>
<reference evidence="3" key="1">
    <citation type="submission" date="2017-01" db="EMBL/GenBank/DDBJ databases">
        <title>Comparative genomics of anhydrobiosis in the tardigrade Hypsibius dujardini.</title>
        <authorList>
            <person name="Yoshida Y."/>
            <person name="Koutsovoulos G."/>
            <person name="Laetsch D."/>
            <person name="Stevens L."/>
            <person name="Kumar S."/>
            <person name="Horikawa D."/>
            <person name="Ishino K."/>
            <person name="Komine S."/>
            <person name="Tomita M."/>
            <person name="Blaxter M."/>
            <person name="Arakawa K."/>
        </authorList>
    </citation>
    <scope>NUCLEOTIDE SEQUENCE [LARGE SCALE GENOMIC DNA]</scope>
    <source>
        <strain evidence="3">Z151</strain>
    </source>
</reference>
<gene>
    <name evidence="2" type="ORF">BV898_05139</name>
</gene>
<dbReference type="PANTHER" id="PTHR46599:SF6">
    <property type="entry name" value="DUAL SPECIFICITY PHOSPHATASE 26"/>
    <property type="match status" value="1"/>
</dbReference>
<proteinExistence type="predicted"/>
<evidence type="ECO:0000313" key="3">
    <source>
        <dbReference type="Proteomes" id="UP000192578"/>
    </source>
</evidence>
<comment type="caution">
    <text evidence="2">The sequence shown here is derived from an EMBL/GenBank/DDBJ whole genome shotgun (WGS) entry which is preliminary data.</text>
</comment>
<name>A0A1W0X023_HYPEX</name>
<sequence>MLRSLVWTLWINWSVPTASVERLRRWPMAFFYDMIDISALNAYIIWTELNPGWNNKTSRRRSAFLKELGRDLVKPFVESTRSKIPNLSLSVKRTIVTMIGKEKPFEQNEIPGKSKSSLSSAEKKKHCVHCPVRQS</sequence>
<dbReference type="OrthoDB" id="10049986at2759"/>
<feature type="region of interest" description="Disordered" evidence="1">
    <location>
        <begin position="106"/>
        <end position="135"/>
    </location>
</feature>